<evidence type="ECO:0000256" key="1">
    <source>
        <dbReference type="ARBA" id="ARBA00004571"/>
    </source>
</evidence>
<gene>
    <name evidence="9" type="ORF">ACFSYS_04145</name>
</gene>
<dbReference type="InterPro" id="IPR023996">
    <property type="entry name" value="TonB-dep_OMP_SusC/RagA"/>
</dbReference>
<dbReference type="InterPro" id="IPR008969">
    <property type="entry name" value="CarboxyPept-like_regulatory"/>
</dbReference>
<evidence type="ECO:0000256" key="3">
    <source>
        <dbReference type="ARBA" id="ARBA00022452"/>
    </source>
</evidence>
<dbReference type="SUPFAM" id="SSF56935">
    <property type="entry name" value="Porins"/>
    <property type="match status" value="1"/>
</dbReference>
<keyword evidence="10" id="KW-1185">Reference proteome</keyword>
<proteinExistence type="inferred from homology"/>
<dbReference type="NCBIfam" id="TIGR04056">
    <property type="entry name" value="OMP_RagA_SusC"/>
    <property type="match status" value="1"/>
</dbReference>
<comment type="caution">
    <text evidence="9">The sequence shown here is derived from an EMBL/GenBank/DDBJ whole genome shotgun (WGS) entry which is preliminary data.</text>
</comment>
<dbReference type="Gene3D" id="2.40.170.20">
    <property type="entry name" value="TonB-dependent receptor, beta-barrel domain"/>
    <property type="match status" value="1"/>
</dbReference>
<evidence type="ECO:0000256" key="7">
    <source>
        <dbReference type="PROSITE-ProRule" id="PRU01360"/>
    </source>
</evidence>
<evidence type="ECO:0000256" key="6">
    <source>
        <dbReference type="ARBA" id="ARBA00023237"/>
    </source>
</evidence>
<keyword evidence="4 7" id="KW-0812">Transmembrane</keyword>
<dbReference type="Gene3D" id="2.60.40.1120">
    <property type="entry name" value="Carboxypeptidase-like, regulatory domain"/>
    <property type="match status" value="1"/>
</dbReference>
<comment type="similarity">
    <text evidence="7">Belongs to the TonB-dependent receptor family.</text>
</comment>
<reference evidence="10" key="1">
    <citation type="journal article" date="2019" name="Int. J. Syst. Evol. Microbiol.">
        <title>The Global Catalogue of Microorganisms (GCM) 10K type strain sequencing project: providing services to taxonomists for standard genome sequencing and annotation.</title>
        <authorList>
            <consortium name="The Broad Institute Genomics Platform"/>
            <consortium name="The Broad Institute Genome Sequencing Center for Infectious Disease"/>
            <person name="Wu L."/>
            <person name="Ma J."/>
        </authorList>
    </citation>
    <scope>NUCLEOTIDE SEQUENCE [LARGE SCALE GENOMIC DNA]</scope>
    <source>
        <strain evidence="10">KCTC 52925</strain>
    </source>
</reference>
<organism evidence="9 10">
    <name type="scientific">Christiangramia antarctica</name>
    <dbReference type="NCBI Taxonomy" id="2058158"/>
    <lineage>
        <taxon>Bacteria</taxon>
        <taxon>Pseudomonadati</taxon>
        <taxon>Bacteroidota</taxon>
        <taxon>Flavobacteriia</taxon>
        <taxon>Flavobacteriales</taxon>
        <taxon>Flavobacteriaceae</taxon>
        <taxon>Christiangramia</taxon>
    </lineage>
</organism>
<feature type="domain" description="TonB-dependent receptor plug" evidence="8">
    <location>
        <begin position="131"/>
        <end position="239"/>
    </location>
</feature>
<dbReference type="Proteomes" id="UP001597438">
    <property type="component" value="Unassembled WGS sequence"/>
</dbReference>
<dbReference type="RefSeq" id="WP_251741975.1">
    <property type="nucleotide sequence ID" value="NZ_JBHUOJ010000008.1"/>
</dbReference>
<evidence type="ECO:0000256" key="2">
    <source>
        <dbReference type="ARBA" id="ARBA00022448"/>
    </source>
</evidence>
<dbReference type="EMBL" id="JBHUOJ010000008">
    <property type="protein sequence ID" value="MFD2832466.1"/>
    <property type="molecule type" value="Genomic_DNA"/>
</dbReference>
<accession>A0ABW5X4F8</accession>
<dbReference type="InterPro" id="IPR037066">
    <property type="entry name" value="Plug_dom_sf"/>
</dbReference>
<dbReference type="InterPro" id="IPR036942">
    <property type="entry name" value="Beta-barrel_TonB_sf"/>
</dbReference>
<dbReference type="SUPFAM" id="SSF49464">
    <property type="entry name" value="Carboxypeptidase regulatory domain-like"/>
    <property type="match status" value="1"/>
</dbReference>
<evidence type="ECO:0000256" key="5">
    <source>
        <dbReference type="ARBA" id="ARBA00023136"/>
    </source>
</evidence>
<dbReference type="InterPro" id="IPR023997">
    <property type="entry name" value="TonB-dep_OMP_SusC/RagA_CS"/>
</dbReference>
<keyword evidence="6 7" id="KW-0998">Cell outer membrane</keyword>
<evidence type="ECO:0000313" key="9">
    <source>
        <dbReference type="EMBL" id="MFD2832466.1"/>
    </source>
</evidence>
<evidence type="ECO:0000313" key="10">
    <source>
        <dbReference type="Proteomes" id="UP001597438"/>
    </source>
</evidence>
<dbReference type="PROSITE" id="PS52016">
    <property type="entry name" value="TONB_DEPENDENT_REC_3"/>
    <property type="match status" value="1"/>
</dbReference>
<dbReference type="InterPro" id="IPR012910">
    <property type="entry name" value="Plug_dom"/>
</dbReference>
<dbReference type="Pfam" id="PF13715">
    <property type="entry name" value="CarbopepD_reg_2"/>
    <property type="match status" value="1"/>
</dbReference>
<dbReference type="InterPro" id="IPR039426">
    <property type="entry name" value="TonB-dep_rcpt-like"/>
</dbReference>
<dbReference type="Pfam" id="PF07715">
    <property type="entry name" value="Plug"/>
    <property type="match status" value="1"/>
</dbReference>
<dbReference type="NCBIfam" id="TIGR04057">
    <property type="entry name" value="SusC_RagA_signa"/>
    <property type="match status" value="1"/>
</dbReference>
<protein>
    <submittedName>
        <fullName evidence="9">SusC/RagA family TonB-linked outer membrane protein</fullName>
    </submittedName>
</protein>
<name>A0ABW5X4F8_9FLAO</name>
<dbReference type="Gene3D" id="2.170.130.10">
    <property type="entry name" value="TonB-dependent receptor, plug domain"/>
    <property type="match status" value="1"/>
</dbReference>
<evidence type="ECO:0000256" key="4">
    <source>
        <dbReference type="ARBA" id="ARBA00022692"/>
    </source>
</evidence>
<keyword evidence="3 7" id="KW-1134">Transmembrane beta strand</keyword>
<sequence length="1058" mass="117910">MVNHLFKPITRKRANLTLSLFFFLLLFVAGNHTIFAQSQNTVSGIVTDETGIPLPGVTVMVKDTSYGVITDFDGNYKISINSLNPVLIFSYIGYLRKEIEVNDRNQINLTLEKDVASLDEVVVVGYGSVKRKDLTGSVASVNMDKLNKAPVSSFDEALAGRATGVQVSSASGEPGQSSEIVIRGGNTVNGDNSPLYVLDGFIIDDFNPGLLDPTDIQSIDILKDASATAIYGARGANGVVLITTKQAKSGKTKVSFETRIDVNEVNNTIPVLSSYEFVKLANEISPTRAEGNYFVNENDEVVGGVEDYRNSPTENWQDEAFRTAYTKTHRLKMSGGSDKTKVDASLNYLDEEGTLIQSHYKRINGRLNIKQEVNDKTDVSLNVIYSNEEQLGLDTQGTSTYSFMRNLISYAPVANKFIDYGDANPLYQITDEFYEDAIFNWQPILSLNNEYRKRERDRIITNLSVSYKILPSLTFETRGSYNGQFRKTGRFNNSKTVYGRLVNPINGINGSLDYQNFKTLSTVNTLTYNQEFGDHGITALLGYTLNTQTVERTIIDALQIPQYAESQGINALDEGELGTTSDFNGSQSERIESVLARLNYSYKDRYLLTTSIRRDGSSAFAPGYNIDYFPSLAVSWKAEEEEFIKNIDFISQLKFKAGYGKTGNDRIPNNVRFDLFTSNLASYFLNGEEVLGQRPTAAGANPRVEWETTEQYNAGLDLGLLEDRISLSVEIYKKTTEDLLINADTPPSQGITSVWKNIGSVGNKGIEFALHTVNISTENFQWITDFNISFNESEVISLPEGKPIFGNPNYYSRYASNQFIVEEGKPLGNMYGYISDGVYQPEDFANYDPNAASFTLNPTQPSYRNTHQPGDEKYKDVNGDGVISSADKTIIGNGLPEHFGGLNNTFIYKNFTLSAFLQWSYGNDILNANRLVFEEVQYGHQNQYATVTNRWTPTNQDTDMFRAGGRGFEDISSRIVEDGSYLRLKTVNLSYNLPRKDINKIGLTSANIYLAGQNLITWTDYSGYDPEVSVNNSAIMPGVDYSAYPRSRTYSFGVKVSF</sequence>
<comment type="subcellular location">
    <subcellularLocation>
        <location evidence="1 7">Cell outer membrane</location>
        <topology evidence="1 7">Multi-pass membrane protein</topology>
    </subcellularLocation>
</comment>
<evidence type="ECO:0000259" key="8">
    <source>
        <dbReference type="Pfam" id="PF07715"/>
    </source>
</evidence>
<keyword evidence="5 7" id="KW-0472">Membrane</keyword>
<keyword evidence="2 7" id="KW-0813">Transport</keyword>